<evidence type="ECO:0000256" key="1">
    <source>
        <dbReference type="SAM" id="Phobius"/>
    </source>
</evidence>
<dbReference type="EMBL" id="JASUBT010000004">
    <property type="protein sequence ID" value="MDL4935532.1"/>
    <property type="molecule type" value="Genomic_DNA"/>
</dbReference>
<keyword evidence="1" id="KW-0812">Transmembrane</keyword>
<dbReference type="Pfam" id="PF17881">
    <property type="entry name" value="TseB"/>
    <property type="match status" value="1"/>
</dbReference>
<dbReference type="InterPro" id="IPR046350">
    <property type="entry name" value="Cystatin_sf"/>
</dbReference>
<dbReference type="Proteomes" id="UP000516696">
    <property type="component" value="Chromosome"/>
</dbReference>
<dbReference type="Proteomes" id="UP000439965">
    <property type="component" value="Unassembled WGS sequence"/>
</dbReference>
<dbReference type="RefSeq" id="WP_003126923.1">
    <property type="nucleotide sequence ID" value="NZ_BTSN01000002.1"/>
</dbReference>
<dbReference type="EMBL" id="CP050485">
    <property type="protein sequence ID" value="QOG27088.1"/>
    <property type="molecule type" value="Genomic_DNA"/>
</dbReference>
<dbReference type="SUPFAM" id="SSF54403">
    <property type="entry name" value="Cystatin/monellin"/>
    <property type="match status" value="2"/>
</dbReference>
<evidence type="ECO:0000313" key="7">
    <source>
        <dbReference type="Proteomes" id="UP000516696"/>
    </source>
</evidence>
<evidence type="ECO:0000259" key="2">
    <source>
        <dbReference type="Pfam" id="PF17881"/>
    </source>
</evidence>
<dbReference type="AlphaFoldDB" id="A0A2A4DF54"/>
<gene>
    <name evidence="5" type="ORF">EGM181_07435</name>
    <name evidence="4" type="ORF">GTI89_01575</name>
    <name evidence="3" type="ORF">QRX88_07400</name>
</gene>
<dbReference type="InterPro" id="IPR041401">
    <property type="entry name" value="TseB-like_dom"/>
</dbReference>
<reference evidence="4 6" key="1">
    <citation type="submission" date="2019-04" db="EMBL/GenBank/DDBJ databases">
        <title>Step-wise assembly of the neonatal virome modulated by breast feeding.</title>
        <authorList>
            <person name="Liang G."/>
            <person name="Bushman F."/>
        </authorList>
    </citation>
    <scope>NUCLEOTIDE SEQUENCE [LARGE SCALE GENOMIC DNA]</scope>
    <source>
        <strain evidence="4 6">E3404</strain>
    </source>
</reference>
<feature type="domain" description="Cell wall elongation regulator TseB-like" evidence="2">
    <location>
        <begin position="45"/>
        <end position="89"/>
    </location>
</feature>
<dbReference type="Proteomes" id="UP001241571">
    <property type="component" value="Unassembled WGS sequence"/>
</dbReference>
<evidence type="ECO:0000313" key="8">
    <source>
        <dbReference type="Proteomes" id="UP001241571"/>
    </source>
</evidence>
<reference evidence="3 8" key="3">
    <citation type="submission" date="2023-06" db="EMBL/GenBank/DDBJ databases">
        <title>Acute promotion of culturable opportunistic pathogens and persistent increase of antibiotic resistance following antibiotic exposure in mouse gut microbiota.</title>
        <authorList>
            <person name="Li L."/>
            <person name="Wang B."/>
            <person name="Sun Y."/>
            <person name="Wang M."/>
            <person name="Xu H."/>
        </authorList>
    </citation>
    <scope>NUCLEOTIDE SEQUENCE [LARGE SCALE GENOMIC DNA]</scope>
    <source>
        <strain evidence="3 8">CRI2_2</strain>
    </source>
</reference>
<dbReference type="EMBL" id="WVTI01000001">
    <property type="protein sequence ID" value="MXS24781.1"/>
    <property type="molecule type" value="Genomic_DNA"/>
</dbReference>
<evidence type="ECO:0000313" key="6">
    <source>
        <dbReference type="Proteomes" id="UP000439965"/>
    </source>
</evidence>
<dbReference type="GeneID" id="93223756"/>
<evidence type="ECO:0000313" key="3">
    <source>
        <dbReference type="EMBL" id="MDL4935532.1"/>
    </source>
</evidence>
<sequence>MKTKDKEQRRVMILLGAIVFLLIVIIFSSIFYIRSTRPMRQARNEAIEIAQKYTDLKEVDQFYWFNRQASSFSLVGTDDKENKIVVIIPKSGEKVSVFKQSDGLTEEAARQLVAEKHPEETIQKATLGLFKEQAAWEIMTKDASGELHYYLLGFKDGKEINAINNI</sequence>
<accession>A0A2A4DF54</accession>
<reference evidence="5 7" key="2">
    <citation type="submission" date="2020-03" db="EMBL/GenBank/DDBJ databases">
        <title>Characterization of ganglioside-mimicking enterococci.</title>
        <authorList>
            <person name="Patry R.T."/>
            <person name="Nothaft H."/>
            <person name="Bridger R."/>
            <person name="Shajahan A."/>
            <person name="Huynh S."/>
            <person name="Sanchez S."/>
            <person name="Azadi P."/>
            <person name="Cooper K."/>
            <person name="Miller W.G."/>
            <person name="Parker C.T."/>
            <person name="Wells L."/>
            <person name="Szymanski C.M."/>
        </authorList>
    </citation>
    <scope>NUCLEOTIDE SEQUENCE [LARGE SCALE GENOMIC DNA]</scope>
    <source>
        <strain evidence="5 7">EGM181</strain>
    </source>
</reference>
<evidence type="ECO:0000313" key="5">
    <source>
        <dbReference type="EMBL" id="QOG27088.1"/>
    </source>
</evidence>
<organism evidence="3 8">
    <name type="scientific">Enterococcus gallinarum</name>
    <dbReference type="NCBI Taxonomy" id="1353"/>
    <lineage>
        <taxon>Bacteria</taxon>
        <taxon>Bacillati</taxon>
        <taxon>Bacillota</taxon>
        <taxon>Bacilli</taxon>
        <taxon>Lactobacillales</taxon>
        <taxon>Enterococcaceae</taxon>
        <taxon>Enterococcus</taxon>
    </lineage>
</organism>
<keyword evidence="1" id="KW-0472">Membrane</keyword>
<proteinExistence type="predicted"/>
<dbReference type="Gene3D" id="3.10.450.40">
    <property type="match status" value="2"/>
</dbReference>
<name>A0A2A4DF54_ENTGA</name>
<evidence type="ECO:0000313" key="4">
    <source>
        <dbReference type="EMBL" id="MXS24781.1"/>
    </source>
</evidence>
<keyword evidence="1" id="KW-1133">Transmembrane helix</keyword>
<feature type="transmembrane region" description="Helical" evidence="1">
    <location>
        <begin position="12"/>
        <end position="33"/>
    </location>
</feature>
<protein>
    <submittedName>
        <fullName evidence="3">DUF5590 domain-containing protein</fullName>
    </submittedName>
    <submittedName>
        <fullName evidence="4">Peptidase</fullName>
    </submittedName>
</protein>